<evidence type="ECO:0000313" key="3">
    <source>
        <dbReference type="Proteomes" id="UP000236345"/>
    </source>
</evidence>
<protein>
    <submittedName>
        <fullName evidence="2">Uncharacterized protein</fullName>
    </submittedName>
</protein>
<reference evidence="3" key="1">
    <citation type="submission" date="2017-09" db="EMBL/GenBank/DDBJ databases">
        <authorList>
            <person name="Palmer M."/>
            <person name="Steenkamp E.T."/>
            <person name="Coetzee M.P."/>
            <person name="Avontuur J.R."/>
            <person name="Van Zyl E."/>
            <person name="Chan W.-Y."/>
            <person name="Blom J."/>
            <person name="Venter S.N."/>
        </authorList>
    </citation>
    <scope>NUCLEOTIDE SEQUENCE [LARGE SCALE GENOMIC DNA]</scope>
    <source>
        <strain evidence="3">QC88-366</strain>
    </source>
</reference>
<proteinExistence type="predicted"/>
<dbReference type="EMBL" id="NWUO01000007">
    <property type="protein sequence ID" value="PNS11637.1"/>
    <property type="molecule type" value="Genomic_DNA"/>
</dbReference>
<name>A0A2K1Q9H9_9GAMM</name>
<keyword evidence="1" id="KW-1133">Transmembrane helix</keyword>
<dbReference type="AlphaFoldDB" id="A0A2K1Q9H9"/>
<evidence type="ECO:0000256" key="1">
    <source>
        <dbReference type="SAM" id="Phobius"/>
    </source>
</evidence>
<dbReference type="Proteomes" id="UP000236345">
    <property type="component" value="Unassembled WGS sequence"/>
</dbReference>
<keyword evidence="1" id="KW-0812">Transmembrane</keyword>
<keyword evidence="1" id="KW-0472">Membrane</keyword>
<comment type="caution">
    <text evidence="2">The sequence shown here is derived from an EMBL/GenBank/DDBJ whole genome shotgun (WGS) entry which is preliminary data.</text>
</comment>
<feature type="transmembrane region" description="Helical" evidence="1">
    <location>
        <begin position="52"/>
        <end position="71"/>
    </location>
</feature>
<evidence type="ECO:0000313" key="2">
    <source>
        <dbReference type="EMBL" id="PNS11637.1"/>
    </source>
</evidence>
<sequence length="80" mass="9368">MDLHGRIRMRPFFDLTHSIFATALKLAGMKDVLQDYRLQIRVYFAYYPTTTISIRIIIVCVSFFIVFPISIQRKHNGKCA</sequence>
<accession>A0A2K1Q9H9</accession>
<organism evidence="2 3">
    <name type="scientific">Mixta theicola</name>
    <dbReference type="NCBI Taxonomy" id="1458355"/>
    <lineage>
        <taxon>Bacteria</taxon>
        <taxon>Pseudomonadati</taxon>
        <taxon>Pseudomonadota</taxon>
        <taxon>Gammaproteobacteria</taxon>
        <taxon>Enterobacterales</taxon>
        <taxon>Erwiniaceae</taxon>
        <taxon>Mixta</taxon>
    </lineage>
</organism>
<keyword evidence="3" id="KW-1185">Reference proteome</keyword>
<gene>
    <name evidence="2" type="ORF">COO59_11530</name>
</gene>